<evidence type="ECO:0000313" key="3">
    <source>
        <dbReference type="Proteomes" id="UP001175226"/>
    </source>
</evidence>
<dbReference type="Proteomes" id="UP001175226">
    <property type="component" value="Unassembled WGS sequence"/>
</dbReference>
<evidence type="ECO:0000256" key="1">
    <source>
        <dbReference type="SAM" id="MobiDB-lite"/>
    </source>
</evidence>
<feature type="compositionally biased region" description="Basic and acidic residues" evidence="1">
    <location>
        <begin position="158"/>
        <end position="169"/>
    </location>
</feature>
<feature type="compositionally biased region" description="Polar residues" evidence="1">
    <location>
        <begin position="170"/>
        <end position="179"/>
    </location>
</feature>
<reference evidence="2" key="1">
    <citation type="submission" date="2023-06" db="EMBL/GenBank/DDBJ databases">
        <authorList>
            <consortium name="Lawrence Berkeley National Laboratory"/>
            <person name="Ahrendt S."/>
            <person name="Sahu N."/>
            <person name="Indic B."/>
            <person name="Wong-Bajracharya J."/>
            <person name="Merenyi Z."/>
            <person name="Ke H.-M."/>
            <person name="Monk M."/>
            <person name="Kocsube S."/>
            <person name="Drula E."/>
            <person name="Lipzen A."/>
            <person name="Balint B."/>
            <person name="Henrissat B."/>
            <person name="Andreopoulos B."/>
            <person name="Martin F.M."/>
            <person name="Harder C.B."/>
            <person name="Rigling D."/>
            <person name="Ford K.L."/>
            <person name="Foster G.D."/>
            <person name="Pangilinan J."/>
            <person name="Papanicolaou A."/>
            <person name="Barry K."/>
            <person name="LaButti K."/>
            <person name="Viragh M."/>
            <person name="Koriabine M."/>
            <person name="Yan M."/>
            <person name="Riley R."/>
            <person name="Champramary S."/>
            <person name="Plett K.L."/>
            <person name="Tsai I.J."/>
            <person name="Slot J."/>
            <person name="Sipos G."/>
            <person name="Plett J."/>
            <person name="Nagy L.G."/>
            <person name="Grigoriev I.V."/>
        </authorList>
    </citation>
    <scope>NUCLEOTIDE SEQUENCE</scope>
    <source>
        <strain evidence="2">FPL87.14</strain>
    </source>
</reference>
<name>A0AA39JWV5_9AGAR</name>
<evidence type="ECO:0000313" key="2">
    <source>
        <dbReference type="EMBL" id="KAK0450102.1"/>
    </source>
</evidence>
<dbReference type="EMBL" id="JAUEPT010000007">
    <property type="protein sequence ID" value="KAK0450102.1"/>
    <property type="molecule type" value="Genomic_DNA"/>
</dbReference>
<protein>
    <submittedName>
        <fullName evidence="2">Uncharacterized protein</fullName>
    </submittedName>
</protein>
<gene>
    <name evidence="2" type="ORF">EV421DRAFT_1304035</name>
</gene>
<dbReference type="AlphaFoldDB" id="A0AA39JWV5"/>
<proteinExistence type="predicted"/>
<keyword evidence="3" id="KW-1185">Reference proteome</keyword>
<organism evidence="2 3">
    <name type="scientific">Armillaria borealis</name>
    <dbReference type="NCBI Taxonomy" id="47425"/>
    <lineage>
        <taxon>Eukaryota</taxon>
        <taxon>Fungi</taxon>
        <taxon>Dikarya</taxon>
        <taxon>Basidiomycota</taxon>
        <taxon>Agaricomycotina</taxon>
        <taxon>Agaricomycetes</taxon>
        <taxon>Agaricomycetidae</taxon>
        <taxon>Agaricales</taxon>
        <taxon>Marasmiineae</taxon>
        <taxon>Physalacriaceae</taxon>
        <taxon>Armillaria</taxon>
    </lineage>
</organism>
<feature type="region of interest" description="Disordered" evidence="1">
    <location>
        <begin position="151"/>
        <end position="179"/>
    </location>
</feature>
<comment type="caution">
    <text evidence="2">The sequence shown here is derived from an EMBL/GenBank/DDBJ whole genome shotgun (WGS) entry which is preliminary data.</text>
</comment>
<accession>A0AA39JWV5</accession>
<sequence length="179" mass="20018">MNPIWAFQFSPPLDAVTGTPLPVDIFAYEKGITTAPCPFQCQITPRSDSKAKLIKAAFRNAADTFLRFENGISAEDKEWVRNHRCSDDHVQCVCMLVKRKRAEDGVQSPGDEGKNRCDVFCTHSKLPLPHSTCVFLSCDRTTTFRKVTRSESSTTRLHLQEHSTLRETRGLSTNGTALA</sequence>